<feature type="region of interest" description="Disordered" evidence="1">
    <location>
        <begin position="412"/>
        <end position="570"/>
    </location>
</feature>
<comment type="caution">
    <text evidence="3">The sequence shown here is derived from an EMBL/GenBank/DDBJ whole genome shotgun (WGS) entry which is preliminary data.</text>
</comment>
<keyword evidence="2" id="KW-0472">Membrane</keyword>
<feature type="compositionally biased region" description="Acidic residues" evidence="1">
    <location>
        <begin position="541"/>
        <end position="550"/>
    </location>
</feature>
<evidence type="ECO:0000313" key="3">
    <source>
        <dbReference type="EMBL" id="KAK0750440.1"/>
    </source>
</evidence>
<dbReference type="AlphaFoldDB" id="A0AA40F3K8"/>
<feature type="compositionally biased region" description="Low complexity" evidence="1">
    <location>
        <begin position="359"/>
        <end position="370"/>
    </location>
</feature>
<feature type="compositionally biased region" description="Gly residues" evidence="1">
    <location>
        <begin position="560"/>
        <end position="570"/>
    </location>
</feature>
<accession>A0AA40F3K8</accession>
<evidence type="ECO:0000256" key="1">
    <source>
        <dbReference type="SAM" id="MobiDB-lite"/>
    </source>
</evidence>
<evidence type="ECO:0000313" key="4">
    <source>
        <dbReference type="Proteomes" id="UP001172155"/>
    </source>
</evidence>
<protein>
    <submittedName>
        <fullName evidence="3">Uncharacterized protein</fullName>
    </submittedName>
</protein>
<organism evidence="3 4">
    <name type="scientific">Schizothecium vesticola</name>
    <dbReference type="NCBI Taxonomy" id="314040"/>
    <lineage>
        <taxon>Eukaryota</taxon>
        <taxon>Fungi</taxon>
        <taxon>Dikarya</taxon>
        <taxon>Ascomycota</taxon>
        <taxon>Pezizomycotina</taxon>
        <taxon>Sordariomycetes</taxon>
        <taxon>Sordariomycetidae</taxon>
        <taxon>Sordariales</taxon>
        <taxon>Schizotheciaceae</taxon>
        <taxon>Schizothecium</taxon>
    </lineage>
</organism>
<feature type="compositionally biased region" description="Basic and acidic residues" evidence="1">
    <location>
        <begin position="461"/>
        <end position="479"/>
    </location>
</feature>
<keyword evidence="2" id="KW-0812">Transmembrane</keyword>
<sequence length="570" mass="59515">MSAPQVFQAENLPQGAFLTTLGGRRCTAVPRPVPTTSAEPPAVASVAAVPAAPPAAATTSIGALVAAGDVDANTVPAEASPLGLLPAATTPAASDIAANDGPAAFPDQAAPSPSPSPDPAFPDVIAAPTGGGAAPGATNTSPTSNSAVSMLPSSSGSSVQSTVAVAGGVIGGVVALSIAAFLIWWWRRRVIKKRRSTLLTPLDAATYRDDKGGQYEINRGSIGPTPMGEKFRAALGYNVKKIRGRLLSRSGPSVNMDRGTSQFIEVNNHSRATSSATINDDPGVTTKERLADWWSRLRYNRNRENRLSQDTLSIGGGNLNNSSIRSEKPPPSRQPDFLTLLNMDSGGDDRDAARRRASLSRPTTSSSSPSQQFLGKLDLSFDSDNPFSDAHASAKPAPLVVSATNNPFSDANAIRDAASTKPSTYVADMRRSRGQSVSQQQGYAPQQQQQQPTRGSVDSSFADRRNKFRSDPFDLEPRRSFVSSTAGTAGSSEGGVRRPAGAHRRGDSFTSKYSSGISMGDWSDPGPDVGPAASREVLPLSEEEEEEEEEKVEKGKGKGRGSGGSVGKAM</sequence>
<keyword evidence="4" id="KW-1185">Reference proteome</keyword>
<gene>
    <name evidence="3" type="ORF">B0T18DRAFT_127589</name>
</gene>
<evidence type="ECO:0000256" key="2">
    <source>
        <dbReference type="SAM" id="Phobius"/>
    </source>
</evidence>
<feature type="compositionally biased region" description="Low complexity" evidence="1">
    <location>
        <begin position="102"/>
        <end position="111"/>
    </location>
</feature>
<keyword evidence="2" id="KW-1133">Transmembrane helix</keyword>
<feature type="region of interest" description="Disordered" evidence="1">
    <location>
        <begin position="95"/>
        <end position="153"/>
    </location>
</feature>
<feature type="compositionally biased region" description="Polar residues" evidence="1">
    <location>
        <begin position="508"/>
        <end position="517"/>
    </location>
</feature>
<feature type="transmembrane region" description="Helical" evidence="2">
    <location>
        <begin position="163"/>
        <end position="186"/>
    </location>
</feature>
<dbReference type="EMBL" id="JAUKUD010000003">
    <property type="protein sequence ID" value="KAK0750440.1"/>
    <property type="molecule type" value="Genomic_DNA"/>
</dbReference>
<dbReference type="Proteomes" id="UP001172155">
    <property type="component" value="Unassembled WGS sequence"/>
</dbReference>
<feature type="compositionally biased region" description="Low complexity" evidence="1">
    <location>
        <begin position="434"/>
        <end position="451"/>
    </location>
</feature>
<feature type="region of interest" description="Disordered" evidence="1">
    <location>
        <begin position="308"/>
        <end position="379"/>
    </location>
</feature>
<reference evidence="3" key="1">
    <citation type="submission" date="2023-06" db="EMBL/GenBank/DDBJ databases">
        <title>Genome-scale phylogeny and comparative genomics of the fungal order Sordariales.</title>
        <authorList>
            <consortium name="Lawrence Berkeley National Laboratory"/>
            <person name="Hensen N."/>
            <person name="Bonometti L."/>
            <person name="Westerberg I."/>
            <person name="Brannstrom I.O."/>
            <person name="Guillou S."/>
            <person name="Cros-Aarteil S."/>
            <person name="Calhoun S."/>
            <person name="Haridas S."/>
            <person name="Kuo A."/>
            <person name="Mondo S."/>
            <person name="Pangilinan J."/>
            <person name="Riley R."/>
            <person name="LaButti K."/>
            <person name="Andreopoulos B."/>
            <person name="Lipzen A."/>
            <person name="Chen C."/>
            <person name="Yanf M."/>
            <person name="Daum C."/>
            <person name="Ng V."/>
            <person name="Clum A."/>
            <person name="Steindorff A."/>
            <person name="Ohm R."/>
            <person name="Martin F."/>
            <person name="Silar P."/>
            <person name="Natvig D."/>
            <person name="Lalanne C."/>
            <person name="Gautier V."/>
            <person name="Ament-velasquez S.L."/>
            <person name="Kruys A."/>
            <person name="Hutchinson M.I."/>
            <person name="Powell A.J."/>
            <person name="Barry K."/>
            <person name="Miller A.N."/>
            <person name="Grigoriev I.V."/>
            <person name="Debuchy R."/>
            <person name="Gladieux P."/>
            <person name="Thoren M.H."/>
            <person name="Johannesson H."/>
        </authorList>
    </citation>
    <scope>NUCLEOTIDE SEQUENCE</scope>
    <source>
        <strain evidence="3">SMH3187-1</strain>
    </source>
</reference>
<name>A0AA40F3K8_9PEZI</name>
<proteinExistence type="predicted"/>